<keyword evidence="1" id="KW-0472">Membrane</keyword>
<evidence type="ECO:0000313" key="4">
    <source>
        <dbReference type="RefSeq" id="XP_031439568.1"/>
    </source>
</evidence>
<keyword evidence="1" id="KW-1133">Transmembrane helix</keyword>
<feature type="signal peptide" evidence="2">
    <location>
        <begin position="1"/>
        <end position="29"/>
    </location>
</feature>
<feature type="chain" id="PRO_5027610930" evidence="2">
    <location>
        <begin position="30"/>
        <end position="365"/>
    </location>
</feature>
<feature type="transmembrane region" description="Helical" evidence="1">
    <location>
        <begin position="328"/>
        <end position="348"/>
    </location>
</feature>
<evidence type="ECO:0000256" key="2">
    <source>
        <dbReference type="SAM" id="SignalP"/>
    </source>
</evidence>
<sequence>MNVLLRLSTLAMIPWLLLFVLLFLDDSLADNPEDVGGCYNKNFSILLIEYSPTDTPDPATASVYFTPSIPAGPQRIVLENGQMKDNRYNLVSNKSGVYFEVPQLNAEDQGLFSVIFNDTDMENETYSLTVTECAHLENLDYGSNFSILLNGDILEFTRRGSYLEPALLWNRSHPTVSERSRGRAQAGHWLSTNITQTDQGNYTVRDVKGKPVSTTVLIVTEIHTYDYMEIDEDLIIDLPFSLSKVTLLFHPEIAKCNVNHHVRPRVLVRDGVLVLEEKQTYEKRLKMSHYQIVLEEFQIADIGSYHVHDPQGNLATTVEVEIIMPSEAWKTAALPVVGIVFMLLGYYWKAKGISCCKGIKDPEAA</sequence>
<reference evidence="4" key="1">
    <citation type="submission" date="2025-08" db="UniProtKB">
        <authorList>
            <consortium name="RefSeq"/>
        </authorList>
    </citation>
    <scope>IDENTIFICATION</scope>
</reference>
<dbReference type="GeneID" id="116224356"/>
<evidence type="ECO:0000313" key="3">
    <source>
        <dbReference type="Proteomes" id="UP000515152"/>
    </source>
</evidence>
<dbReference type="AlphaFoldDB" id="A0A6P8GKP4"/>
<organism evidence="3 4">
    <name type="scientific">Clupea harengus</name>
    <name type="common">Atlantic herring</name>
    <dbReference type="NCBI Taxonomy" id="7950"/>
    <lineage>
        <taxon>Eukaryota</taxon>
        <taxon>Metazoa</taxon>
        <taxon>Chordata</taxon>
        <taxon>Craniata</taxon>
        <taxon>Vertebrata</taxon>
        <taxon>Euteleostomi</taxon>
        <taxon>Actinopterygii</taxon>
        <taxon>Neopterygii</taxon>
        <taxon>Teleostei</taxon>
        <taxon>Clupei</taxon>
        <taxon>Clupeiformes</taxon>
        <taxon>Clupeoidei</taxon>
        <taxon>Clupeidae</taxon>
        <taxon>Clupea</taxon>
    </lineage>
</organism>
<evidence type="ECO:0000256" key="1">
    <source>
        <dbReference type="SAM" id="Phobius"/>
    </source>
</evidence>
<accession>A0A6P8GKP4</accession>
<keyword evidence="1" id="KW-0812">Transmembrane</keyword>
<keyword evidence="3" id="KW-1185">Reference proteome</keyword>
<gene>
    <name evidence="4" type="primary">LOC116224356</name>
</gene>
<protein>
    <submittedName>
        <fullName evidence="4">Uncharacterized protein LOC116224356 isoform X1</fullName>
    </submittedName>
</protein>
<dbReference type="RefSeq" id="XP_031439568.1">
    <property type="nucleotide sequence ID" value="XM_031583708.1"/>
</dbReference>
<name>A0A6P8GKP4_CLUHA</name>
<keyword evidence="2" id="KW-0732">Signal</keyword>
<dbReference type="OrthoDB" id="8953785at2759"/>
<proteinExistence type="predicted"/>
<dbReference type="Proteomes" id="UP000515152">
    <property type="component" value="Chromosome 2"/>
</dbReference>
<dbReference type="KEGG" id="char:116224356"/>